<dbReference type="SUPFAM" id="SSF50022">
    <property type="entry name" value="ISP domain"/>
    <property type="match status" value="1"/>
</dbReference>
<organism evidence="8 9">
    <name type="scientific">Cryobacterium arcticum</name>
    <dbReference type="NCBI Taxonomy" id="670052"/>
    <lineage>
        <taxon>Bacteria</taxon>
        <taxon>Bacillati</taxon>
        <taxon>Actinomycetota</taxon>
        <taxon>Actinomycetes</taxon>
        <taxon>Micrococcales</taxon>
        <taxon>Microbacteriaceae</taxon>
        <taxon>Cryobacterium</taxon>
    </lineage>
</organism>
<keyword evidence="9" id="KW-1185">Reference proteome</keyword>
<name>A0A1B1BKR0_9MICO</name>
<dbReference type="OrthoDB" id="3213360at2"/>
<dbReference type="PROSITE" id="PS51296">
    <property type="entry name" value="RIESKE"/>
    <property type="match status" value="1"/>
</dbReference>
<dbReference type="GO" id="GO:0046872">
    <property type="term" value="F:metal ion binding"/>
    <property type="evidence" value="ECO:0007669"/>
    <property type="project" value="UniProtKB-KW"/>
</dbReference>
<keyword evidence="3" id="KW-0560">Oxidoreductase</keyword>
<dbReference type="KEGG" id="cart:PA27867_2176"/>
<reference evidence="8 9" key="1">
    <citation type="submission" date="2016-06" db="EMBL/GenBank/DDBJ databases">
        <title>Genome sequencing of Cryobacterium arcticum PAMC 27867.</title>
        <authorList>
            <person name="Lee J."/>
            <person name="Kim O.-S."/>
        </authorList>
    </citation>
    <scope>NUCLEOTIDE SEQUENCE [LARGE SCALE GENOMIC DNA]</scope>
    <source>
        <strain evidence="8 9">PAMC 27867</strain>
    </source>
</reference>
<keyword evidence="4" id="KW-0408">Iron</keyword>
<evidence type="ECO:0000256" key="4">
    <source>
        <dbReference type="ARBA" id="ARBA00023004"/>
    </source>
</evidence>
<dbReference type="PROSITE" id="PS51300">
    <property type="entry name" value="NIRD"/>
    <property type="match status" value="1"/>
</dbReference>
<dbReference type="InterPro" id="IPR036922">
    <property type="entry name" value="Rieske_2Fe-2S_sf"/>
</dbReference>
<dbReference type="InterPro" id="IPR017941">
    <property type="entry name" value="Rieske_2Fe-2S"/>
</dbReference>
<protein>
    <submittedName>
        <fullName evidence="8">Nitrite reductase small subunit</fullName>
    </submittedName>
</protein>
<dbReference type="STRING" id="670052.PA27867_2176"/>
<keyword evidence="1" id="KW-0001">2Fe-2S</keyword>
<dbReference type="NCBIfam" id="TIGR02378">
    <property type="entry name" value="nirD_assim_sml"/>
    <property type="match status" value="1"/>
</dbReference>
<evidence type="ECO:0000256" key="2">
    <source>
        <dbReference type="ARBA" id="ARBA00022723"/>
    </source>
</evidence>
<dbReference type="AlphaFoldDB" id="A0A1B1BKR0"/>
<dbReference type="RefSeq" id="WP_066596315.1">
    <property type="nucleotide sequence ID" value="NZ_CP016282.1"/>
</dbReference>
<sequence>MFTTHDTTTLSTEAGAGWVEVCALSQLEPLWAEAAIVDGEQLALVRMPDGTVYAVSNEDPATGSYVMCRGIVGSRGDRVTLTSPLHKQVYDLATGECLNSPDLSLRTFETSVEAGSVRVRVRLVSEAPAHAAA</sequence>
<keyword evidence="6" id="KW-0534">Nitrate assimilation</keyword>
<dbReference type="PANTHER" id="PTHR40562:SF1">
    <property type="entry name" value="NITRITE REDUCTASE (NADH) SMALL SUBUNIT"/>
    <property type="match status" value="1"/>
</dbReference>
<evidence type="ECO:0000256" key="1">
    <source>
        <dbReference type="ARBA" id="ARBA00022714"/>
    </source>
</evidence>
<dbReference type="InterPro" id="IPR017881">
    <property type="entry name" value="NirD"/>
</dbReference>
<accession>A0A1B1BKR0</accession>
<evidence type="ECO:0000256" key="3">
    <source>
        <dbReference type="ARBA" id="ARBA00023002"/>
    </source>
</evidence>
<dbReference type="GO" id="GO:0016705">
    <property type="term" value="F:oxidoreductase activity, acting on paired donors, with incorporation or reduction of molecular oxygen"/>
    <property type="evidence" value="ECO:0007669"/>
    <property type="project" value="UniProtKB-ARBA"/>
</dbReference>
<keyword evidence="5" id="KW-0411">Iron-sulfur</keyword>
<feature type="domain" description="Rieske" evidence="7">
    <location>
        <begin position="19"/>
        <end position="119"/>
    </location>
</feature>
<gene>
    <name evidence="8" type="ORF">PA27867_2176</name>
</gene>
<dbReference type="GO" id="GO:0004497">
    <property type="term" value="F:monooxygenase activity"/>
    <property type="evidence" value="ECO:0007669"/>
    <property type="project" value="UniProtKB-ARBA"/>
</dbReference>
<evidence type="ECO:0000313" key="9">
    <source>
        <dbReference type="Proteomes" id="UP000092582"/>
    </source>
</evidence>
<dbReference type="InterPro" id="IPR012748">
    <property type="entry name" value="Rieske-like_NirD"/>
</dbReference>
<dbReference type="GO" id="GO:0042128">
    <property type="term" value="P:nitrate assimilation"/>
    <property type="evidence" value="ECO:0007669"/>
    <property type="project" value="UniProtKB-KW"/>
</dbReference>
<evidence type="ECO:0000259" key="7">
    <source>
        <dbReference type="PROSITE" id="PS51296"/>
    </source>
</evidence>
<dbReference type="Gene3D" id="2.102.10.10">
    <property type="entry name" value="Rieske [2Fe-2S] iron-sulphur domain"/>
    <property type="match status" value="1"/>
</dbReference>
<evidence type="ECO:0000256" key="5">
    <source>
        <dbReference type="ARBA" id="ARBA00023014"/>
    </source>
</evidence>
<dbReference type="EMBL" id="CP016282">
    <property type="protein sequence ID" value="ANP73128.1"/>
    <property type="molecule type" value="Genomic_DNA"/>
</dbReference>
<dbReference type="Pfam" id="PF13806">
    <property type="entry name" value="Rieske_2"/>
    <property type="match status" value="1"/>
</dbReference>
<dbReference type="Proteomes" id="UP000092582">
    <property type="component" value="Chromosome 1"/>
</dbReference>
<evidence type="ECO:0000256" key="6">
    <source>
        <dbReference type="ARBA" id="ARBA00023063"/>
    </source>
</evidence>
<keyword evidence="2" id="KW-0479">Metal-binding</keyword>
<evidence type="ECO:0000313" key="8">
    <source>
        <dbReference type="EMBL" id="ANP73128.1"/>
    </source>
</evidence>
<proteinExistence type="predicted"/>
<dbReference type="PANTHER" id="PTHR40562">
    <property type="match status" value="1"/>
</dbReference>
<dbReference type="GO" id="GO:0008942">
    <property type="term" value="F:nitrite reductase [NAD(P)H] activity"/>
    <property type="evidence" value="ECO:0007669"/>
    <property type="project" value="InterPro"/>
</dbReference>
<dbReference type="GO" id="GO:0051537">
    <property type="term" value="F:2 iron, 2 sulfur cluster binding"/>
    <property type="evidence" value="ECO:0007669"/>
    <property type="project" value="UniProtKB-KW"/>
</dbReference>